<dbReference type="Gene3D" id="3.20.20.210">
    <property type="match status" value="1"/>
</dbReference>
<dbReference type="Proteomes" id="UP000027982">
    <property type="component" value="Chromosome"/>
</dbReference>
<proteinExistence type="predicted"/>
<evidence type="ECO:0000259" key="1">
    <source>
        <dbReference type="Pfam" id="PF01208"/>
    </source>
</evidence>
<dbReference type="GO" id="GO:0004853">
    <property type="term" value="F:uroporphyrinogen decarboxylase activity"/>
    <property type="evidence" value="ECO:0007669"/>
    <property type="project" value="InterPro"/>
</dbReference>
<dbReference type="GO" id="GO:0006779">
    <property type="term" value="P:porphyrin-containing compound biosynthetic process"/>
    <property type="evidence" value="ECO:0007669"/>
    <property type="project" value="InterPro"/>
</dbReference>
<dbReference type="AlphaFoldDB" id="A0A068NKK2"/>
<dbReference type="InterPro" id="IPR000257">
    <property type="entry name" value="Uroporphyrinogen_deCOase"/>
</dbReference>
<protein>
    <submittedName>
        <fullName evidence="2">Uroporphyrinogen decarboxylase (URO-D)</fullName>
    </submittedName>
</protein>
<gene>
    <name evidence="2" type="ORF">OP10G_0705</name>
</gene>
<dbReference type="OrthoDB" id="7375127at2"/>
<name>A0A068NKK2_FIMGI</name>
<evidence type="ECO:0000313" key="2">
    <source>
        <dbReference type="EMBL" id="AIE84073.1"/>
    </source>
</evidence>
<dbReference type="HOGENOM" id="CLU_1254392_0_0_0"/>
<dbReference type="RefSeq" id="WP_025227278.1">
    <property type="nucleotide sequence ID" value="NZ_CP007139.1"/>
</dbReference>
<evidence type="ECO:0000313" key="3">
    <source>
        <dbReference type="Proteomes" id="UP000027982"/>
    </source>
</evidence>
<dbReference type="Pfam" id="PF01208">
    <property type="entry name" value="URO-D"/>
    <property type="match status" value="1"/>
</dbReference>
<feature type="domain" description="Uroporphyrinogen decarboxylase (URO-D)" evidence="1">
    <location>
        <begin position="75"/>
        <end position="178"/>
    </location>
</feature>
<reference evidence="2 3" key="1">
    <citation type="journal article" date="2014" name="PLoS ONE">
        <title>The first complete genome sequence of the class fimbriimonadia in the phylum armatimonadetes.</title>
        <authorList>
            <person name="Hu Z.Y."/>
            <person name="Wang Y.Z."/>
            <person name="Im W.T."/>
            <person name="Wang S.Y."/>
            <person name="Zhao G.P."/>
            <person name="Zheng H.J."/>
            <person name="Quan Z.X."/>
        </authorList>
    </citation>
    <scope>NUCLEOTIDE SEQUENCE [LARGE SCALE GENOMIC DNA]</scope>
    <source>
        <strain evidence="2">Gsoil 348</strain>
    </source>
</reference>
<accession>A0A068NKK2</accession>
<sequence length="220" mass="24383">MNTRERLFAAARRGEPDRQPLIYWPGMTDSRSDVVVLAPDPEFVAAHSAKDERPKLIEVPNPFGRAWARGIDLNAELAKDPKEGARILDEFAEAIRTMMSRCLDAGADGVLYRLHGATSVHCTPMQYGGHYLERDRELLESVKGATLNLLFVVGDADLYLDFVSDLPAHFFGWDDRTSGIGTEQGRAMRDGAVATFDESADLRIVHPLSSATKVLEKPRT</sequence>
<dbReference type="EMBL" id="CP007139">
    <property type="protein sequence ID" value="AIE84073.1"/>
    <property type="molecule type" value="Genomic_DNA"/>
</dbReference>
<organism evidence="2 3">
    <name type="scientific">Fimbriimonas ginsengisoli Gsoil 348</name>
    <dbReference type="NCBI Taxonomy" id="661478"/>
    <lineage>
        <taxon>Bacteria</taxon>
        <taxon>Bacillati</taxon>
        <taxon>Armatimonadota</taxon>
        <taxon>Fimbriimonadia</taxon>
        <taxon>Fimbriimonadales</taxon>
        <taxon>Fimbriimonadaceae</taxon>
        <taxon>Fimbriimonas</taxon>
    </lineage>
</organism>
<dbReference type="SUPFAM" id="SSF51726">
    <property type="entry name" value="UROD/MetE-like"/>
    <property type="match status" value="1"/>
</dbReference>
<dbReference type="eggNOG" id="COG0407">
    <property type="taxonomic scope" value="Bacteria"/>
</dbReference>
<keyword evidence="3" id="KW-1185">Reference proteome</keyword>
<dbReference type="STRING" id="661478.OP10G_0705"/>
<dbReference type="InterPro" id="IPR038071">
    <property type="entry name" value="UROD/MetE-like_sf"/>
</dbReference>
<dbReference type="KEGG" id="fgi:OP10G_0705"/>